<dbReference type="CDD" id="cd11386">
    <property type="entry name" value="MCP_signal"/>
    <property type="match status" value="1"/>
</dbReference>
<dbReference type="PROSITE" id="PS50885">
    <property type="entry name" value="HAMP"/>
    <property type="match status" value="1"/>
</dbReference>
<feature type="domain" description="HAMP" evidence="14">
    <location>
        <begin position="227"/>
        <end position="280"/>
    </location>
</feature>
<dbReference type="GO" id="GO:0004888">
    <property type="term" value="F:transmembrane signaling receptor activity"/>
    <property type="evidence" value="ECO:0007669"/>
    <property type="project" value="InterPro"/>
</dbReference>
<feature type="transmembrane region" description="Helical" evidence="12">
    <location>
        <begin position="207"/>
        <end position="230"/>
    </location>
</feature>
<keyword evidence="4" id="KW-0145">Chemotaxis</keyword>
<name>A0A4S4AX09_9RHOO</name>
<evidence type="ECO:0000313" key="16">
    <source>
        <dbReference type="Proteomes" id="UP000308430"/>
    </source>
</evidence>
<dbReference type="Pfam" id="PF00015">
    <property type="entry name" value="MCPsignal"/>
    <property type="match status" value="1"/>
</dbReference>
<evidence type="ECO:0000256" key="10">
    <source>
        <dbReference type="ARBA" id="ARBA00029447"/>
    </source>
</evidence>
<dbReference type="GO" id="GO:0006935">
    <property type="term" value="P:chemotaxis"/>
    <property type="evidence" value="ECO:0007669"/>
    <property type="project" value="UniProtKB-KW"/>
</dbReference>
<comment type="subcellular location">
    <subcellularLocation>
        <location evidence="1">Cell inner membrane</location>
        <topology evidence="1">Multi-pass membrane protein</topology>
    </subcellularLocation>
</comment>
<dbReference type="InterPro" id="IPR003660">
    <property type="entry name" value="HAMP_dom"/>
</dbReference>
<keyword evidence="7 12" id="KW-1133">Transmembrane helix</keyword>
<dbReference type="PROSITE" id="PS50111">
    <property type="entry name" value="CHEMOTAXIS_TRANSDUC_2"/>
    <property type="match status" value="1"/>
</dbReference>
<gene>
    <name evidence="15" type="ORF">E6C76_11115</name>
</gene>
<dbReference type="AlphaFoldDB" id="A0A4S4AX09"/>
<dbReference type="Gene3D" id="1.10.287.950">
    <property type="entry name" value="Methyl-accepting chemotaxis protein"/>
    <property type="match status" value="1"/>
</dbReference>
<dbReference type="SUPFAM" id="SSF58104">
    <property type="entry name" value="Methyl-accepting chemotaxis protein (MCP) signaling domain"/>
    <property type="match status" value="1"/>
</dbReference>
<keyword evidence="2" id="KW-1003">Cell membrane</keyword>
<dbReference type="PRINTS" id="PR00260">
    <property type="entry name" value="CHEMTRNSDUCR"/>
</dbReference>
<keyword evidence="9 11" id="KW-0807">Transducer</keyword>
<reference evidence="15 16" key="1">
    <citation type="submission" date="2019-04" db="EMBL/GenBank/DDBJ databases">
        <title>Azoarcus nasutitermitis sp. nov. isolated from termite nest.</title>
        <authorList>
            <person name="Lin S.-Y."/>
            <person name="Hameed A."/>
            <person name="Hsu Y.-H."/>
            <person name="Young C.-C."/>
        </authorList>
    </citation>
    <scope>NUCLEOTIDE SEQUENCE [LARGE SCALE GENOMIC DNA]</scope>
    <source>
        <strain evidence="15 16">CC-YHH838</strain>
    </source>
</reference>
<dbReference type="PANTHER" id="PTHR32089">
    <property type="entry name" value="METHYL-ACCEPTING CHEMOTAXIS PROTEIN MCPB"/>
    <property type="match status" value="1"/>
</dbReference>
<keyword evidence="16" id="KW-1185">Reference proteome</keyword>
<comment type="similarity">
    <text evidence="10">Belongs to the methyl-accepting chemotaxis (MCP) protein family.</text>
</comment>
<dbReference type="PANTHER" id="PTHR32089:SF112">
    <property type="entry name" value="LYSOZYME-LIKE PROTEIN-RELATED"/>
    <property type="match status" value="1"/>
</dbReference>
<evidence type="ECO:0000256" key="7">
    <source>
        <dbReference type="ARBA" id="ARBA00022989"/>
    </source>
</evidence>
<dbReference type="SMART" id="SM00304">
    <property type="entry name" value="HAMP"/>
    <property type="match status" value="2"/>
</dbReference>
<dbReference type="EMBL" id="SSOC01000004">
    <property type="protein sequence ID" value="THF64605.1"/>
    <property type="molecule type" value="Genomic_DNA"/>
</dbReference>
<evidence type="ECO:0000256" key="3">
    <source>
        <dbReference type="ARBA" id="ARBA00022481"/>
    </source>
</evidence>
<accession>A0A4S4AX09</accession>
<feature type="transmembrane region" description="Helical" evidence="12">
    <location>
        <begin position="26"/>
        <end position="45"/>
    </location>
</feature>
<evidence type="ECO:0000256" key="12">
    <source>
        <dbReference type="SAM" id="Phobius"/>
    </source>
</evidence>
<evidence type="ECO:0000256" key="2">
    <source>
        <dbReference type="ARBA" id="ARBA00022475"/>
    </source>
</evidence>
<dbReference type="InterPro" id="IPR004089">
    <property type="entry name" value="MCPsignal_dom"/>
</dbReference>
<comment type="caution">
    <text evidence="15">The sequence shown here is derived from an EMBL/GenBank/DDBJ whole genome shotgun (WGS) entry which is preliminary data.</text>
</comment>
<protein>
    <recommendedName>
        <fullName evidence="17">Methyl-accepting chemotaxis protein</fullName>
    </recommendedName>
</protein>
<evidence type="ECO:0000256" key="8">
    <source>
        <dbReference type="ARBA" id="ARBA00023136"/>
    </source>
</evidence>
<dbReference type="OrthoDB" id="9806477at2"/>
<evidence type="ECO:0000256" key="11">
    <source>
        <dbReference type="PROSITE-ProRule" id="PRU00284"/>
    </source>
</evidence>
<evidence type="ECO:0000256" key="6">
    <source>
        <dbReference type="ARBA" id="ARBA00022692"/>
    </source>
</evidence>
<feature type="domain" description="Methyl-accepting transducer" evidence="13">
    <location>
        <begin position="285"/>
        <end position="521"/>
    </location>
</feature>
<evidence type="ECO:0000259" key="13">
    <source>
        <dbReference type="PROSITE" id="PS50111"/>
    </source>
</evidence>
<dbReference type="GO" id="GO:0005886">
    <property type="term" value="C:plasma membrane"/>
    <property type="evidence" value="ECO:0007669"/>
    <property type="project" value="UniProtKB-SubCell"/>
</dbReference>
<evidence type="ECO:0000259" key="14">
    <source>
        <dbReference type="PROSITE" id="PS50885"/>
    </source>
</evidence>
<organism evidence="15 16">
    <name type="scientific">Pseudothauera nasutitermitis</name>
    <dbReference type="NCBI Taxonomy" id="2565930"/>
    <lineage>
        <taxon>Bacteria</taxon>
        <taxon>Pseudomonadati</taxon>
        <taxon>Pseudomonadota</taxon>
        <taxon>Betaproteobacteria</taxon>
        <taxon>Rhodocyclales</taxon>
        <taxon>Zoogloeaceae</taxon>
        <taxon>Pseudothauera</taxon>
    </lineage>
</organism>
<evidence type="ECO:0000256" key="9">
    <source>
        <dbReference type="ARBA" id="ARBA00023224"/>
    </source>
</evidence>
<evidence type="ECO:0000313" key="15">
    <source>
        <dbReference type="EMBL" id="THF64605.1"/>
    </source>
</evidence>
<dbReference type="InterPro" id="IPR003122">
    <property type="entry name" value="Tar_rcpt_lig-bd"/>
</dbReference>
<keyword evidence="5" id="KW-0997">Cell inner membrane</keyword>
<evidence type="ECO:0000256" key="4">
    <source>
        <dbReference type="ARBA" id="ARBA00022500"/>
    </source>
</evidence>
<proteinExistence type="inferred from homology"/>
<dbReference type="InterPro" id="IPR004090">
    <property type="entry name" value="Chemotax_Me-accpt_rcpt"/>
</dbReference>
<evidence type="ECO:0008006" key="17">
    <source>
        <dbReference type="Google" id="ProtNLM"/>
    </source>
</evidence>
<dbReference type="Pfam" id="PF02203">
    <property type="entry name" value="TarH"/>
    <property type="match status" value="1"/>
</dbReference>
<evidence type="ECO:0000256" key="1">
    <source>
        <dbReference type="ARBA" id="ARBA00004429"/>
    </source>
</evidence>
<keyword evidence="6 12" id="KW-0812">Transmembrane</keyword>
<dbReference type="Proteomes" id="UP000308430">
    <property type="component" value="Unassembled WGS sequence"/>
</dbReference>
<dbReference type="FunFam" id="1.10.287.950:FF:000001">
    <property type="entry name" value="Methyl-accepting chemotaxis sensory transducer"/>
    <property type="match status" value="1"/>
</dbReference>
<sequence length="558" mass="59073">MAMGQCTPAHRGDKHMFRNIRIATRLALLLGVVSTISLLIFALGWKGMHTADRSLERVYSDRTVALQRIASISKLLILNQLWLTDAALFPMPEKVNAHLAAMEHNLAQIDALWGEYASRPLGGEEQAAADSFAADRARFLDQGLLPAVRALEIRDFDSLETALQFANETLFPPLQAGIERLETMQVEGARAEYERARNGYLLARNTMFVAAVAGIGFGLGFGTLLIRGVVGAFGELRAVITGIHDSRDLSRRSTQSGRDELGQTAACFNALMDSLQATLQRILSDAGQVADTAALVTQATGRIADSSAHQSEAARSAADSMQEISLSITEVATNTRETSDLSEQSARVSTRGELTSRDSAAEMARIAADMQNAVARVAELRRRSDEIGGIVQVINEIAGQTNLLALNAAIEAARAGEQGRGFAVVADEVRKLAERTGGATDQIKGMIVAIQADVAAAVGDMEGGFARVSKGAEIAGELAGALAGINADSAAMLGRINAIAAAAQSQSQASATVSEQVQGIVAATEDNRAAVDEVAAAVRRLEELAGNLKQEVGHFRTA</sequence>
<dbReference type="GO" id="GO:0007165">
    <property type="term" value="P:signal transduction"/>
    <property type="evidence" value="ECO:0007669"/>
    <property type="project" value="UniProtKB-KW"/>
</dbReference>
<keyword evidence="3" id="KW-0488">Methylation</keyword>
<dbReference type="SMART" id="SM00283">
    <property type="entry name" value="MA"/>
    <property type="match status" value="1"/>
</dbReference>
<evidence type="ECO:0000256" key="5">
    <source>
        <dbReference type="ARBA" id="ARBA00022519"/>
    </source>
</evidence>
<keyword evidence="8 12" id="KW-0472">Membrane</keyword>